<evidence type="ECO:0000313" key="1">
    <source>
        <dbReference type="EMBL" id="BAN50140.1"/>
    </source>
</evidence>
<dbReference type="InterPro" id="IPR042268">
    <property type="entry name" value="BamC_C"/>
</dbReference>
<dbReference type="OrthoDB" id="9772575at2"/>
<keyword evidence="2" id="KW-1185">Reference proteome</keyword>
<proteinExistence type="predicted"/>
<dbReference type="eggNOG" id="COG3317">
    <property type="taxonomic scope" value="Bacteria"/>
</dbReference>
<evidence type="ECO:0008006" key="3">
    <source>
        <dbReference type="Google" id="ProtNLM"/>
    </source>
</evidence>
<reference evidence="1 2" key="1">
    <citation type="journal article" date="2013" name="Genome Announc.">
        <title>Complete Genome Sequence of the Carbazole Degrader Pseudomonas resinovorans Strain CA10 (NBRC 106553).</title>
        <authorList>
            <person name="Shintani M."/>
            <person name="Hosoyama A."/>
            <person name="Ohji S."/>
            <person name="Tsuchikane K."/>
            <person name="Takarada H."/>
            <person name="Yamazoe A."/>
            <person name="Fujita N."/>
            <person name="Nojiri H."/>
        </authorList>
    </citation>
    <scope>NUCLEOTIDE SEQUENCE [LARGE SCALE GENOMIC DNA]</scope>
    <source>
        <strain evidence="1 2">NBRC 106553</strain>
    </source>
</reference>
<dbReference type="Gene3D" id="3.30.310.170">
    <property type="entry name" value="Outer membrane protein assembly factor BamC"/>
    <property type="match status" value="1"/>
</dbReference>
<dbReference type="PATRIC" id="fig|1245471.3.peg.4456"/>
<gene>
    <name evidence="1" type="ORF">PCA10_44080</name>
</gene>
<dbReference type="Proteomes" id="UP000015503">
    <property type="component" value="Chromosome"/>
</dbReference>
<accession>S6AMN4</accession>
<sequence length="373" mass="40806">MKRLAGLSALALIISSTSGCGWLWGQDGYFRDRGSDYLEARQTAPMQVPTDVHNAKRLDPLLPVPMNVADSRAEGEFEVPRPQALQATAEASDFSLQKSGDTRWVVAQRQPAEVWPVARQFFEDGGFRIANERPQTGEFSTDWQRLDQLSGPLARRLGTRVSGVEPDSEVRARVRIEPGVQRNTSEIFVLTTSRPAGSTADIGWPSRSDNPEMEAALLDEMLAGMARSSEQGGSVSLLAARDFDAPNRVTLSEDGNGNPMLSLGADFDRSWSSVGRALEAGDVRVDDINRSLGVYYINLAEGAVKEDKKPGFFASLWGSAPSEEEIEARAERFQVRLTRVGESVQVTVEKDLNTVAPADVARRVLTLIQENLG</sequence>
<dbReference type="Pfam" id="PF06804">
    <property type="entry name" value="Lipoprotein_18"/>
    <property type="match status" value="1"/>
</dbReference>
<name>S6AMN4_METRE</name>
<dbReference type="HOGENOM" id="CLU_060317_0_0_6"/>
<dbReference type="PROSITE" id="PS51257">
    <property type="entry name" value="PROKAR_LIPOPROTEIN"/>
    <property type="match status" value="1"/>
</dbReference>
<dbReference type="InterPro" id="IPR010653">
    <property type="entry name" value="NlpB/DapX"/>
</dbReference>
<dbReference type="KEGG" id="pre:PCA10_44080"/>
<evidence type="ECO:0000313" key="2">
    <source>
        <dbReference type="Proteomes" id="UP000015503"/>
    </source>
</evidence>
<dbReference type="RefSeq" id="WP_016494270.1">
    <property type="nucleotide sequence ID" value="NC_021499.1"/>
</dbReference>
<organism evidence="1 2">
    <name type="scientific">Metapseudomonas resinovorans NBRC 106553</name>
    <dbReference type="NCBI Taxonomy" id="1245471"/>
    <lineage>
        <taxon>Bacteria</taxon>
        <taxon>Pseudomonadati</taxon>
        <taxon>Pseudomonadota</taxon>
        <taxon>Gammaproteobacteria</taxon>
        <taxon>Pseudomonadales</taxon>
        <taxon>Pseudomonadaceae</taxon>
        <taxon>Metapseudomonas</taxon>
    </lineage>
</organism>
<protein>
    <recommendedName>
        <fullName evidence="3">Lipoprotein</fullName>
    </recommendedName>
</protein>
<dbReference type="AlphaFoldDB" id="S6AMN4"/>
<dbReference type="STRING" id="1245471.PCA10_44080"/>
<dbReference type="EMBL" id="AP013068">
    <property type="protein sequence ID" value="BAN50140.1"/>
    <property type="molecule type" value="Genomic_DNA"/>
</dbReference>